<sequence>MLWRGWQTISSVVTDAFSPEGFFICGKWAAGGCGGCCFPVAEKESIRRLAGYQLPVEIFKYLTIQAVDCCLVCGEFVKRNWHGESPCAEGQSATGVLSPTLILSVRVQVLILNSPGGTRHHAMAHSATLQPLSGGAFLCRIHHSFWNLRYYSISQGAIFSDVMKACQQAGRIGNDPVEKTLTQIPVLSYRETGIT</sequence>
<evidence type="ECO:0000313" key="1">
    <source>
        <dbReference type="EMBL" id="CAR07920.2"/>
    </source>
</evidence>
<reference evidence="2" key="1">
    <citation type="journal article" date="2009" name="PLoS Genet.">
        <title>Organised genome dynamics in the Escherichia coli species results in highly diverse adaptive paths.</title>
        <authorList>
            <person name="Touchon M."/>
            <person name="Hoede C."/>
            <person name="Tenaillon O."/>
            <person name="Barbe V."/>
            <person name="Baeriswyl S."/>
            <person name="Bidet P."/>
            <person name="Bingen E."/>
            <person name="Bonacorsi S."/>
            <person name="Bouchier C."/>
            <person name="Bouvet O."/>
            <person name="Calteau A."/>
            <person name="Chiapello H."/>
            <person name="Clermont O."/>
            <person name="Cruveiller S."/>
            <person name="Danchin A."/>
            <person name="Diard M."/>
            <person name="Dossat C."/>
            <person name="Karoui M.E."/>
            <person name="Frapy E."/>
            <person name="Garry L."/>
            <person name="Ghigo J.M."/>
            <person name="Gilles A.M."/>
            <person name="Johnson J."/>
            <person name="Le Bouguenec C."/>
            <person name="Lescat M."/>
            <person name="Mangenot S."/>
            <person name="Martinez-Jehanne V."/>
            <person name="Matic I."/>
            <person name="Nassif X."/>
            <person name="Oztas S."/>
            <person name="Petit M.A."/>
            <person name="Pichon C."/>
            <person name="Rouy Z."/>
            <person name="Ruf C.S."/>
            <person name="Schneider D."/>
            <person name="Tourret J."/>
            <person name="Vacherie B."/>
            <person name="Vallenet D."/>
            <person name="Medigue C."/>
            <person name="Rocha E.P.C."/>
            <person name="Denamur E."/>
        </authorList>
    </citation>
    <scope>NUCLEOTIDE SEQUENCE [LARGE SCALE GENOMIC DNA]</scope>
    <source>
        <strain evidence="2">ED1a</strain>
    </source>
</reference>
<proteinExistence type="predicted"/>
<name>B7MV04_ECO81</name>
<dbReference type="KEGG" id="ecq:ECED1_1726"/>
<gene>
    <name evidence="1" type="ordered locus">ECED1_1726</name>
</gene>
<accession>B7MV04</accession>
<dbReference type="AlphaFoldDB" id="B7MV04"/>
<organism evidence="1 2">
    <name type="scientific">Escherichia coli O81 (strain ED1a)</name>
    <dbReference type="NCBI Taxonomy" id="585397"/>
    <lineage>
        <taxon>Bacteria</taxon>
        <taxon>Pseudomonadati</taxon>
        <taxon>Pseudomonadota</taxon>
        <taxon>Gammaproteobacteria</taxon>
        <taxon>Enterobacterales</taxon>
        <taxon>Enterobacteriaceae</taxon>
        <taxon>Escherichia</taxon>
    </lineage>
</organism>
<evidence type="ECO:0000313" key="2">
    <source>
        <dbReference type="Proteomes" id="UP000000748"/>
    </source>
</evidence>
<dbReference type="EMBL" id="CU928162">
    <property type="protein sequence ID" value="CAR07920.2"/>
    <property type="molecule type" value="Genomic_DNA"/>
</dbReference>
<protein>
    <submittedName>
        <fullName evidence="1">Uncharacterized protein</fullName>
    </submittedName>
</protein>
<dbReference type="HOGENOM" id="CLU_1394420_0_0_6"/>
<dbReference type="Proteomes" id="UP000000748">
    <property type="component" value="Chromosome"/>
</dbReference>